<evidence type="ECO:0000256" key="4">
    <source>
        <dbReference type="ARBA" id="ARBA00022722"/>
    </source>
</evidence>
<evidence type="ECO:0000256" key="12">
    <source>
        <dbReference type="RuleBase" id="RU004328"/>
    </source>
</evidence>
<dbReference type="GO" id="GO:0006401">
    <property type="term" value="P:RNA catabolic process"/>
    <property type="evidence" value="ECO:0007669"/>
    <property type="project" value="TreeGrafter"/>
</dbReference>
<evidence type="ECO:0000256" key="8">
    <source>
        <dbReference type="ARBA" id="ARBA00023157"/>
    </source>
</evidence>
<dbReference type="Pfam" id="PF00445">
    <property type="entry name" value="Ribonuclease_T2"/>
    <property type="match status" value="1"/>
</dbReference>
<feature type="active site" evidence="11">
    <location>
        <position position="106"/>
    </location>
</feature>
<evidence type="ECO:0000256" key="1">
    <source>
        <dbReference type="ARBA" id="ARBA00004239"/>
    </source>
</evidence>
<evidence type="ECO:0000256" key="10">
    <source>
        <dbReference type="ARBA" id="ARBA00023239"/>
    </source>
</evidence>
<evidence type="ECO:0000256" key="3">
    <source>
        <dbReference type="ARBA" id="ARBA00022525"/>
    </source>
</evidence>
<dbReference type="InterPro" id="IPR036430">
    <property type="entry name" value="RNase_T2-like_sf"/>
</dbReference>
<evidence type="ECO:0000256" key="11">
    <source>
        <dbReference type="PIRSR" id="PIRSR633697-1"/>
    </source>
</evidence>
<evidence type="ECO:0000256" key="6">
    <source>
        <dbReference type="ARBA" id="ARBA00022759"/>
    </source>
</evidence>
<keyword evidence="9" id="KW-0325">Glycoprotein</keyword>
<evidence type="ECO:0000256" key="7">
    <source>
        <dbReference type="ARBA" id="ARBA00022801"/>
    </source>
</evidence>
<keyword evidence="8" id="KW-1015">Disulfide bond</keyword>
<keyword evidence="5" id="KW-0732">Signal</keyword>
<dbReference type="PANTHER" id="PTHR11240">
    <property type="entry name" value="RIBONUCLEASE T2"/>
    <property type="match status" value="1"/>
</dbReference>
<dbReference type="PANTHER" id="PTHR11240:SF81">
    <property type="entry name" value="RIBONUCLEASE S-2"/>
    <property type="match status" value="1"/>
</dbReference>
<dbReference type="GO" id="GO:0033897">
    <property type="term" value="F:ribonuclease T2 activity"/>
    <property type="evidence" value="ECO:0007669"/>
    <property type="project" value="InterPro"/>
</dbReference>
<dbReference type="GO" id="GO:0003723">
    <property type="term" value="F:RNA binding"/>
    <property type="evidence" value="ECO:0007669"/>
    <property type="project" value="InterPro"/>
</dbReference>
<dbReference type="GO" id="GO:0016787">
    <property type="term" value="F:hydrolase activity"/>
    <property type="evidence" value="ECO:0007669"/>
    <property type="project" value="UniProtKB-KW"/>
</dbReference>
<keyword evidence="6" id="KW-0255">Endonuclease</keyword>
<evidence type="ECO:0000313" key="13">
    <source>
        <dbReference type="EMBL" id="AIG62997.1"/>
    </source>
</evidence>
<comment type="subcellular location">
    <subcellularLocation>
        <location evidence="1">Secreted</location>
        <location evidence="1">Extracellular space</location>
    </subcellularLocation>
</comment>
<proteinExistence type="evidence at transcript level"/>
<feature type="active site" evidence="11">
    <location>
        <position position="44"/>
    </location>
</feature>
<dbReference type="GO" id="GO:0005576">
    <property type="term" value="C:extracellular region"/>
    <property type="evidence" value="ECO:0007669"/>
    <property type="project" value="UniProtKB-SubCell"/>
</dbReference>
<dbReference type="InterPro" id="IPR001568">
    <property type="entry name" value="RNase_T2-like"/>
</dbReference>
<sequence>MFLFALSPIYGDFELLELVSTWPATFCYAYGCSRRPIPKNFTIHGLWPDNRSTILYDCDVPPEVDYVQIEDHKILNALDKRWPQLRYDYWYGIDKQYQWKNEFLKHGTCGINRYKQPAYFDLAMKIKDKFDLLGTLRKHGINPGSTYELNDIERAIKTVSIEVPSLKCIRKQPGNVELNEIGICLDPEAKYTVPCPRIGSCHEMGHKIKFR</sequence>
<dbReference type="EMBL" id="KJ814935">
    <property type="protein sequence ID" value="AIG62997.1"/>
    <property type="molecule type" value="mRNA"/>
</dbReference>
<evidence type="ECO:0000256" key="9">
    <source>
        <dbReference type="ARBA" id="ARBA00023180"/>
    </source>
</evidence>
<name>A0A075TSQ0_SOLHA</name>
<dbReference type="InterPro" id="IPR018188">
    <property type="entry name" value="RNase_T2_His_AS_1"/>
</dbReference>
<protein>
    <submittedName>
        <fullName evidence="13">Self-incompatibility ribonuclease</fullName>
    </submittedName>
</protein>
<dbReference type="InterPro" id="IPR033697">
    <property type="entry name" value="Ribonuclease_T2_eukaryotic"/>
</dbReference>
<keyword evidence="4" id="KW-0540">Nuclease</keyword>
<reference evidence="13" key="1">
    <citation type="submission" date="2014-05" db="EMBL/GenBank/DDBJ databases">
        <title>Control of interspecific reproductive barriers in tomato.</title>
        <authorList>
            <person name="Guo H."/>
            <person name="Li M."/>
            <person name="Xu C."/>
            <person name="Li Q."/>
            <person name="Zhang Y."/>
            <person name="Xue Y."/>
        </authorList>
    </citation>
    <scope>NUCLEOTIDE SEQUENCE</scope>
    <source>
        <strain evidence="13">LA1777</strain>
        <tissue evidence="13">Pistil</tissue>
    </source>
</reference>
<keyword evidence="10" id="KW-0456">Lyase</keyword>
<dbReference type="CDD" id="cd01061">
    <property type="entry name" value="RNase_T2_euk"/>
    <property type="match status" value="1"/>
</dbReference>
<organism evidence="13">
    <name type="scientific">Solanum habrochaites</name>
    <name type="common">Wild tomato</name>
    <name type="synonym">Lycopersicon hirsutum</name>
    <dbReference type="NCBI Taxonomy" id="62890"/>
    <lineage>
        <taxon>Eukaryota</taxon>
        <taxon>Viridiplantae</taxon>
        <taxon>Streptophyta</taxon>
        <taxon>Embryophyta</taxon>
        <taxon>Tracheophyta</taxon>
        <taxon>Spermatophyta</taxon>
        <taxon>Magnoliopsida</taxon>
        <taxon>eudicotyledons</taxon>
        <taxon>Gunneridae</taxon>
        <taxon>Pentapetalae</taxon>
        <taxon>asterids</taxon>
        <taxon>lamiids</taxon>
        <taxon>Solanales</taxon>
        <taxon>Solanaceae</taxon>
        <taxon>Solanoideae</taxon>
        <taxon>Solaneae</taxon>
        <taxon>Solanum</taxon>
        <taxon>Solanum subgen. Lycopersicon</taxon>
    </lineage>
</organism>
<feature type="active site" evidence="11">
    <location>
        <position position="102"/>
    </location>
</feature>
<gene>
    <name evidence="13" type="primary">S</name>
</gene>
<evidence type="ECO:0000256" key="2">
    <source>
        <dbReference type="ARBA" id="ARBA00007469"/>
    </source>
</evidence>
<comment type="similarity">
    <text evidence="2 12">Belongs to the RNase T2 family.</text>
</comment>
<evidence type="ECO:0000256" key="5">
    <source>
        <dbReference type="ARBA" id="ARBA00022729"/>
    </source>
</evidence>
<accession>A0A075TSQ0</accession>
<dbReference type="PROSITE" id="PS00530">
    <property type="entry name" value="RNASE_T2_1"/>
    <property type="match status" value="1"/>
</dbReference>
<dbReference type="Gene3D" id="3.90.730.10">
    <property type="entry name" value="Ribonuclease T2-like"/>
    <property type="match status" value="1"/>
</dbReference>
<dbReference type="AlphaFoldDB" id="A0A075TSQ0"/>
<keyword evidence="3" id="KW-0964">Secreted</keyword>
<dbReference type="SUPFAM" id="SSF55895">
    <property type="entry name" value="Ribonuclease Rh-like"/>
    <property type="match status" value="1"/>
</dbReference>
<keyword evidence="7" id="KW-0378">Hydrolase</keyword>